<feature type="chain" id="PRO_5035918546" description="non-specific serine/threonine protein kinase" evidence="20">
    <location>
        <begin position="30"/>
        <end position="573"/>
    </location>
</feature>
<feature type="binding site" evidence="18">
    <location>
        <position position="279"/>
    </location>
    <ligand>
        <name>ATP</name>
        <dbReference type="ChEBI" id="CHEBI:30616"/>
    </ligand>
</feature>
<dbReference type="SUPFAM" id="SSF56112">
    <property type="entry name" value="Protein kinase-like (PK-like)"/>
    <property type="match status" value="1"/>
</dbReference>
<dbReference type="Pfam" id="PF00560">
    <property type="entry name" value="LRR_1"/>
    <property type="match status" value="2"/>
</dbReference>
<evidence type="ECO:0000256" key="1">
    <source>
        <dbReference type="ARBA" id="ARBA00004167"/>
    </source>
</evidence>
<evidence type="ECO:0000256" key="11">
    <source>
        <dbReference type="ARBA" id="ARBA00022777"/>
    </source>
</evidence>
<dbReference type="FunFam" id="3.80.10.10:FF:000129">
    <property type="entry name" value="Leucine-rich repeat receptor-like kinase"/>
    <property type="match status" value="1"/>
</dbReference>
<dbReference type="InterPro" id="IPR000719">
    <property type="entry name" value="Prot_kinase_dom"/>
</dbReference>
<evidence type="ECO:0000256" key="20">
    <source>
        <dbReference type="SAM" id="SignalP"/>
    </source>
</evidence>
<keyword evidence="12 18" id="KW-0067">ATP-binding</keyword>
<keyword evidence="14 19" id="KW-0472">Membrane</keyword>
<evidence type="ECO:0000256" key="13">
    <source>
        <dbReference type="ARBA" id="ARBA00022989"/>
    </source>
</evidence>
<evidence type="ECO:0000256" key="5">
    <source>
        <dbReference type="ARBA" id="ARBA00022614"/>
    </source>
</evidence>
<dbReference type="EC" id="2.7.11.1" evidence="3"/>
<keyword evidence="5" id="KW-0433">Leucine-rich repeat</keyword>
<dbReference type="PROSITE" id="PS00108">
    <property type="entry name" value="PROTEIN_KINASE_ST"/>
    <property type="match status" value="1"/>
</dbReference>
<keyword evidence="4" id="KW-0723">Serine/threonine-protein kinase</keyword>
<dbReference type="InterPro" id="IPR051824">
    <property type="entry name" value="LRR_Rcpt-Like_S/T_Kinase"/>
</dbReference>
<evidence type="ECO:0000259" key="21">
    <source>
        <dbReference type="PROSITE" id="PS50011"/>
    </source>
</evidence>
<evidence type="ECO:0000256" key="15">
    <source>
        <dbReference type="ARBA" id="ARBA00023180"/>
    </source>
</evidence>
<evidence type="ECO:0000256" key="3">
    <source>
        <dbReference type="ARBA" id="ARBA00012513"/>
    </source>
</evidence>
<dbReference type="FunFam" id="1.10.510.10:FF:000016">
    <property type="entry name" value="Somatic embryogenesis receptor-like kinase 1"/>
    <property type="match status" value="1"/>
</dbReference>
<dbReference type="InterPro" id="IPR013210">
    <property type="entry name" value="LRR_N_plant-typ"/>
</dbReference>
<keyword evidence="13 19" id="KW-1133">Transmembrane helix</keyword>
<dbReference type="EMBL" id="CM035425">
    <property type="protein sequence ID" value="KAH7332089.1"/>
    <property type="molecule type" value="Genomic_DNA"/>
</dbReference>
<evidence type="ECO:0000256" key="2">
    <source>
        <dbReference type="ARBA" id="ARBA00008684"/>
    </source>
</evidence>
<dbReference type="PROSITE" id="PS50011">
    <property type="entry name" value="PROTEIN_KINASE_DOM"/>
    <property type="match status" value="1"/>
</dbReference>
<keyword evidence="23" id="KW-1185">Reference proteome</keyword>
<dbReference type="InterPro" id="IPR017441">
    <property type="entry name" value="Protein_kinase_ATP_BS"/>
</dbReference>
<evidence type="ECO:0000256" key="16">
    <source>
        <dbReference type="ARBA" id="ARBA00047899"/>
    </source>
</evidence>
<feature type="domain" description="Protein kinase" evidence="21">
    <location>
        <begin position="251"/>
        <end position="528"/>
    </location>
</feature>
<dbReference type="FunFam" id="3.30.200.20:FF:000015">
    <property type="entry name" value="Somatic embryogenesis receptor kinase 1"/>
    <property type="match status" value="1"/>
</dbReference>
<evidence type="ECO:0000256" key="7">
    <source>
        <dbReference type="ARBA" id="ARBA00022692"/>
    </source>
</evidence>
<accession>A0A8T2SGT9</accession>
<comment type="subcellular location">
    <subcellularLocation>
        <location evidence="1">Membrane</location>
        <topology evidence="1">Single-pass membrane protein</topology>
    </subcellularLocation>
</comment>
<dbReference type="InterPro" id="IPR001245">
    <property type="entry name" value="Ser-Thr/Tyr_kinase_cat_dom"/>
</dbReference>
<comment type="caution">
    <text evidence="22">The sequence shown here is derived from an EMBL/GenBank/DDBJ whole genome shotgun (WGS) entry which is preliminary data.</text>
</comment>
<dbReference type="PANTHER" id="PTHR48006:SF102">
    <property type="entry name" value="LEUCINE-RICH REPEAT-CONTAINING PROTEIN DDB_G0281931-RELATED"/>
    <property type="match status" value="1"/>
</dbReference>
<keyword evidence="8 20" id="KW-0732">Signal</keyword>
<dbReference type="PROSITE" id="PS51450">
    <property type="entry name" value="LRR"/>
    <property type="match status" value="1"/>
</dbReference>
<dbReference type="SUPFAM" id="SSF52058">
    <property type="entry name" value="L domain-like"/>
    <property type="match status" value="1"/>
</dbReference>
<keyword evidence="11" id="KW-0418">Kinase</keyword>
<keyword evidence="10 18" id="KW-0547">Nucleotide-binding</keyword>
<evidence type="ECO:0000256" key="9">
    <source>
        <dbReference type="ARBA" id="ARBA00022737"/>
    </source>
</evidence>
<keyword evidence="6" id="KW-0808">Transferase</keyword>
<evidence type="ECO:0000256" key="12">
    <source>
        <dbReference type="ARBA" id="ARBA00022840"/>
    </source>
</evidence>
<evidence type="ECO:0000256" key="19">
    <source>
        <dbReference type="SAM" id="Phobius"/>
    </source>
</evidence>
<dbReference type="SMART" id="SM00220">
    <property type="entry name" value="S_TKc"/>
    <property type="match status" value="1"/>
</dbReference>
<sequence length="573" mass="64303">MVSTRMILVTAYFQHFIIFLLHIVRVTTALSNEEGNILIQVKGQFSSVDTLISWNPNVVDPCSDWKGVQCENNHVTSVLIQGNNLSGKLPPELGNLSQLANFRADDNLFDGNIPSSLGNLHQLETLYLSNNNLSGEIPSALFQIRDYNFSGNHLDCGSNFPNQCDSTLSSTQGSQKNSRSIGAIVGAVIGAAAFITGMLVLLMCVEHRRRQVQQLKEGVFIDVPGEEDLKITFGQLKRFSWRELQKATNNFNDSNIVGKGAFAKVYRGVLSDNTEVAIKRLIIDPDVGEASFLQEVEMISVAVHRNLLLLLGFCMTPKERLLVYPFMPNKSVAYRLRDRKNGEPVLDWMTRKRIALGAARGLEYLHHDCSQKIIHRDVKAANVLLTADYEAVVGDFGLAKLVDVRNTHVTTQVRGTMGHIAPEYLSTGKSSEKTDIFGYGIMLLELVTGQRAIDLSRLQEEDDVLLLDHVKNLQLEKRLDMIVDPDLTDYDVQEVEQMIQVALLCAQASPEDRPSMKEVVRMLSGEGLAERWEEWQQVEVIRRREYETIPYRLAEWVEDSSVNQEALQLSAAR</sequence>
<dbReference type="InterPro" id="IPR011009">
    <property type="entry name" value="Kinase-like_dom_sf"/>
</dbReference>
<dbReference type="PROSITE" id="PS00107">
    <property type="entry name" value="PROTEIN_KINASE_ATP"/>
    <property type="match status" value="1"/>
</dbReference>
<dbReference type="GO" id="GO:0005524">
    <property type="term" value="F:ATP binding"/>
    <property type="evidence" value="ECO:0007669"/>
    <property type="project" value="UniProtKB-UniRule"/>
</dbReference>
<name>A0A8T2SGT9_CERRI</name>
<dbReference type="Pfam" id="PF07714">
    <property type="entry name" value="PK_Tyr_Ser-Thr"/>
    <property type="match status" value="1"/>
</dbReference>
<feature type="transmembrane region" description="Helical" evidence="19">
    <location>
        <begin position="181"/>
        <end position="203"/>
    </location>
</feature>
<dbReference type="AlphaFoldDB" id="A0A8T2SGT9"/>
<dbReference type="InterPro" id="IPR008271">
    <property type="entry name" value="Ser/Thr_kinase_AS"/>
</dbReference>
<evidence type="ECO:0000256" key="14">
    <source>
        <dbReference type="ARBA" id="ARBA00023136"/>
    </source>
</evidence>
<evidence type="ECO:0000313" key="22">
    <source>
        <dbReference type="EMBL" id="KAH7332089.1"/>
    </source>
</evidence>
<reference evidence="22" key="1">
    <citation type="submission" date="2021-08" db="EMBL/GenBank/DDBJ databases">
        <title>WGS assembly of Ceratopteris richardii.</title>
        <authorList>
            <person name="Marchant D.B."/>
            <person name="Chen G."/>
            <person name="Jenkins J."/>
            <person name="Shu S."/>
            <person name="Leebens-Mack J."/>
            <person name="Grimwood J."/>
            <person name="Schmutz J."/>
            <person name="Soltis P."/>
            <person name="Soltis D."/>
            <person name="Chen Z.-H."/>
        </authorList>
    </citation>
    <scope>NUCLEOTIDE SEQUENCE</scope>
    <source>
        <strain evidence="22">Whitten #5841</strain>
        <tissue evidence="22">Leaf</tissue>
    </source>
</reference>
<evidence type="ECO:0000256" key="17">
    <source>
        <dbReference type="ARBA" id="ARBA00048679"/>
    </source>
</evidence>
<comment type="catalytic activity">
    <reaction evidence="17">
        <text>L-seryl-[protein] + ATP = O-phospho-L-seryl-[protein] + ADP + H(+)</text>
        <dbReference type="Rhea" id="RHEA:17989"/>
        <dbReference type="Rhea" id="RHEA-COMP:9863"/>
        <dbReference type="Rhea" id="RHEA-COMP:11604"/>
        <dbReference type="ChEBI" id="CHEBI:15378"/>
        <dbReference type="ChEBI" id="CHEBI:29999"/>
        <dbReference type="ChEBI" id="CHEBI:30616"/>
        <dbReference type="ChEBI" id="CHEBI:83421"/>
        <dbReference type="ChEBI" id="CHEBI:456216"/>
        <dbReference type="EC" id="2.7.11.1"/>
    </reaction>
</comment>
<dbReference type="Gene3D" id="3.30.200.20">
    <property type="entry name" value="Phosphorylase Kinase, domain 1"/>
    <property type="match status" value="1"/>
</dbReference>
<feature type="signal peptide" evidence="20">
    <location>
        <begin position="1"/>
        <end position="29"/>
    </location>
</feature>
<evidence type="ECO:0000256" key="4">
    <source>
        <dbReference type="ARBA" id="ARBA00022527"/>
    </source>
</evidence>
<dbReference type="PANTHER" id="PTHR48006">
    <property type="entry name" value="LEUCINE-RICH REPEAT-CONTAINING PROTEIN DDB_G0281931-RELATED"/>
    <property type="match status" value="1"/>
</dbReference>
<dbReference type="OrthoDB" id="1866136at2759"/>
<dbReference type="InterPro" id="IPR001611">
    <property type="entry name" value="Leu-rich_rpt"/>
</dbReference>
<comment type="similarity">
    <text evidence="2">Belongs to the protein kinase superfamily. Ser/Thr protein kinase family.</text>
</comment>
<proteinExistence type="inferred from homology"/>
<dbReference type="Pfam" id="PF08263">
    <property type="entry name" value="LRRNT_2"/>
    <property type="match status" value="1"/>
</dbReference>
<evidence type="ECO:0000256" key="8">
    <source>
        <dbReference type="ARBA" id="ARBA00022729"/>
    </source>
</evidence>
<comment type="catalytic activity">
    <reaction evidence="16">
        <text>L-threonyl-[protein] + ATP = O-phospho-L-threonyl-[protein] + ADP + H(+)</text>
        <dbReference type="Rhea" id="RHEA:46608"/>
        <dbReference type="Rhea" id="RHEA-COMP:11060"/>
        <dbReference type="Rhea" id="RHEA-COMP:11605"/>
        <dbReference type="ChEBI" id="CHEBI:15378"/>
        <dbReference type="ChEBI" id="CHEBI:30013"/>
        <dbReference type="ChEBI" id="CHEBI:30616"/>
        <dbReference type="ChEBI" id="CHEBI:61977"/>
        <dbReference type="ChEBI" id="CHEBI:456216"/>
        <dbReference type="EC" id="2.7.11.1"/>
    </reaction>
</comment>
<dbReference type="GO" id="GO:0016020">
    <property type="term" value="C:membrane"/>
    <property type="evidence" value="ECO:0007669"/>
    <property type="project" value="UniProtKB-SubCell"/>
</dbReference>
<evidence type="ECO:0000256" key="10">
    <source>
        <dbReference type="ARBA" id="ARBA00022741"/>
    </source>
</evidence>
<dbReference type="InterPro" id="IPR032675">
    <property type="entry name" value="LRR_dom_sf"/>
</dbReference>
<evidence type="ECO:0000256" key="18">
    <source>
        <dbReference type="PROSITE-ProRule" id="PRU10141"/>
    </source>
</evidence>
<keyword evidence="7 19" id="KW-0812">Transmembrane</keyword>
<protein>
    <recommendedName>
        <fullName evidence="3">non-specific serine/threonine protein kinase</fullName>
        <ecNumber evidence="3">2.7.11.1</ecNumber>
    </recommendedName>
</protein>
<dbReference type="Gene3D" id="1.10.510.10">
    <property type="entry name" value="Transferase(Phosphotransferase) domain 1"/>
    <property type="match status" value="1"/>
</dbReference>
<keyword evidence="9" id="KW-0677">Repeat</keyword>
<gene>
    <name evidence="22" type="ORF">KP509_20G067800</name>
</gene>
<evidence type="ECO:0000256" key="6">
    <source>
        <dbReference type="ARBA" id="ARBA00022679"/>
    </source>
</evidence>
<dbReference type="Proteomes" id="UP000825935">
    <property type="component" value="Chromosome 20"/>
</dbReference>
<evidence type="ECO:0000313" key="23">
    <source>
        <dbReference type="Proteomes" id="UP000825935"/>
    </source>
</evidence>
<dbReference type="Gene3D" id="3.80.10.10">
    <property type="entry name" value="Ribonuclease Inhibitor"/>
    <property type="match status" value="1"/>
</dbReference>
<organism evidence="22 23">
    <name type="scientific">Ceratopteris richardii</name>
    <name type="common">Triangle waterfern</name>
    <dbReference type="NCBI Taxonomy" id="49495"/>
    <lineage>
        <taxon>Eukaryota</taxon>
        <taxon>Viridiplantae</taxon>
        <taxon>Streptophyta</taxon>
        <taxon>Embryophyta</taxon>
        <taxon>Tracheophyta</taxon>
        <taxon>Polypodiopsida</taxon>
        <taxon>Polypodiidae</taxon>
        <taxon>Polypodiales</taxon>
        <taxon>Pteridineae</taxon>
        <taxon>Pteridaceae</taxon>
        <taxon>Parkerioideae</taxon>
        <taxon>Ceratopteris</taxon>
    </lineage>
</organism>
<dbReference type="GO" id="GO:0004674">
    <property type="term" value="F:protein serine/threonine kinase activity"/>
    <property type="evidence" value="ECO:0007669"/>
    <property type="project" value="UniProtKB-KW"/>
</dbReference>
<keyword evidence="15" id="KW-0325">Glycoprotein</keyword>